<name>A0AAN9S145_PSOTE</name>
<keyword evidence="2" id="KW-0349">Heme</keyword>
<dbReference type="InterPro" id="IPR036396">
    <property type="entry name" value="Cyt_P450_sf"/>
</dbReference>
<evidence type="ECO:0000256" key="3">
    <source>
        <dbReference type="ARBA" id="ARBA00022723"/>
    </source>
</evidence>
<protein>
    <recommendedName>
        <fullName evidence="8">Cytochrome P450</fullName>
    </recommendedName>
</protein>
<dbReference type="SUPFAM" id="SSF48264">
    <property type="entry name" value="Cytochrome P450"/>
    <property type="match status" value="1"/>
</dbReference>
<dbReference type="PANTHER" id="PTHR47955:SF8">
    <property type="entry name" value="CYTOCHROME P450 71D11-LIKE"/>
    <property type="match status" value="1"/>
</dbReference>
<dbReference type="InterPro" id="IPR001128">
    <property type="entry name" value="Cyt_P450"/>
</dbReference>
<proteinExistence type="inferred from homology"/>
<reference evidence="6 7" key="1">
    <citation type="submission" date="2024-01" db="EMBL/GenBank/DDBJ databases">
        <title>The genomes of 5 underutilized Papilionoideae crops provide insights into root nodulation and disease resistanc.</title>
        <authorList>
            <person name="Jiang F."/>
        </authorList>
    </citation>
    <scope>NUCLEOTIDE SEQUENCE [LARGE SCALE GENOMIC DNA]</scope>
    <source>
        <strain evidence="6">DUOXIRENSHENG_FW03</strain>
        <tissue evidence="6">Leaves</tissue>
    </source>
</reference>
<organism evidence="6 7">
    <name type="scientific">Psophocarpus tetragonolobus</name>
    <name type="common">Winged bean</name>
    <name type="synonym">Dolichos tetragonolobus</name>
    <dbReference type="NCBI Taxonomy" id="3891"/>
    <lineage>
        <taxon>Eukaryota</taxon>
        <taxon>Viridiplantae</taxon>
        <taxon>Streptophyta</taxon>
        <taxon>Embryophyta</taxon>
        <taxon>Tracheophyta</taxon>
        <taxon>Spermatophyta</taxon>
        <taxon>Magnoliopsida</taxon>
        <taxon>eudicotyledons</taxon>
        <taxon>Gunneridae</taxon>
        <taxon>Pentapetalae</taxon>
        <taxon>rosids</taxon>
        <taxon>fabids</taxon>
        <taxon>Fabales</taxon>
        <taxon>Fabaceae</taxon>
        <taxon>Papilionoideae</taxon>
        <taxon>50 kb inversion clade</taxon>
        <taxon>NPAAA clade</taxon>
        <taxon>indigoferoid/millettioid clade</taxon>
        <taxon>Phaseoleae</taxon>
        <taxon>Psophocarpus</taxon>
    </lineage>
</organism>
<comment type="similarity">
    <text evidence="1">Belongs to the cytochrome P450 family.</text>
</comment>
<evidence type="ECO:0000256" key="4">
    <source>
        <dbReference type="ARBA" id="ARBA00023002"/>
    </source>
</evidence>
<gene>
    <name evidence="6" type="ORF">VNO78_27700</name>
</gene>
<keyword evidence="5" id="KW-0408">Iron</keyword>
<keyword evidence="4" id="KW-0560">Oxidoreductase</keyword>
<dbReference type="InterPro" id="IPR002401">
    <property type="entry name" value="Cyt_P450_E_grp-I"/>
</dbReference>
<dbReference type="GO" id="GO:0005506">
    <property type="term" value="F:iron ion binding"/>
    <property type="evidence" value="ECO:0007669"/>
    <property type="project" value="InterPro"/>
</dbReference>
<evidence type="ECO:0008006" key="8">
    <source>
        <dbReference type="Google" id="ProtNLM"/>
    </source>
</evidence>
<dbReference type="GO" id="GO:0016705">
    <property type="term" value="F:oxidoreductase activity, acting on paired donors, with incorporation or reduction of molecular oxygen"/>
    <property type="evidence" value="ECO:0007669"/>
    <property type="project" value="InterPro"/>
</dbReference>
<evidence type="ECO:0000256" key="1">
    <source>
        <dbReference type="ARBA" id="ARBA00010617"/>
    </source>
</evidence>
<dbReference type="EMBL" id="JAYMYS010000007">
    <property type="protein sequence ID" value="KAK7387152.1"/>
    <property type="molecule type" value="Genomic_DNA"/>
</dbReference>
<dbReference type="GO" id="GO:0004497">
    <property type="term" value="F:monooxygenase activity"/>
    <property type="evidence" value="ECO:0007669"/>
    <property type="project" value="InterPro"/>
</dbReference>
<evidence type="ECO:0000313" key="7">
    <source>
        <dbReference type="Proteomes" id="UP001386955"/>
    </source>
</evidence>
<dbReference type="PRINTS" id="PR00463">
    <property type="entry name" value="EP450I"/>
</dbReference>
<dbReference type="Gene3D" id="1.10.630.10">
    <property type="entry name" value="Cytochrome P450"/>
    <property type="match status" value="1"/>
</dbReference>
<evidence type="ECO:0000256" key="2">
    <source>
        <dbReference type="ARBA" id="ARBA00022617"/>
    </source>
</evidence>
<dbReference type="GO" id="GO:0020037">
    <property type="term" value="F:heme binding"/>
    <property type="evidence" value="ECO:0007669"/>
    <property type="project" value="InterPro"/>
</dbReference>
<evidence type="ECO:0000256" key="5">
    <source>
        <dbReference type="ARBA" id="ARBA00023004"/>
    </source>
</evidence>
<evidence type="ECO:0000313" key="6">
    <source>
        <dbReference type="EMBL" id="KAK7387152.1"/>
    </source>
</evidence>
<dbReference type="Pfam" id="PF00067">
    <property type="entry name" value="p450"/>
    <property type="match status" value="1"/>
</dbReference>
<dbReference type="Proteomes" id="UP001386955">
    <property type="component" value="Unassembled WGS sequence"/>
</dbReference>
<accession>A0AAN9S145</accession>
<dbReference type="PANTHER" id="PTHR47955">
    <property type="entry name" value="CYTOCHROME P450 FAMILY 71 PROTEIN"/>
    <property type="match status" value="1"/>
</dbReference>
<keyword evidence="3" id="KW-0479">Metal-binding</keyword>
<sequence>MEATSHRKLTPTYWLNSTPSCSRKLGHQKWSNHDTIFCNRPQILASKVVYDAKDIAFSPYGSYWRQLRKICTEELLASKHVQCFRSISEEEVSALMNTISSSEGVAVNLSEMIYSLTFEITSRATLGEKCMQQKELISIIEEAMRVAGELCVADLYPSMPWLQMFSLVKLKSEEMFRKFDSIKDNIIEYHKNKSRSQLCEADQKDLVDVLLGFQQPNDIPMDHPLTDDNVKAVIMDVFIAGTETSAAIVEWAMSELVKNPEVMEKAQAEGIKFEELDIRESYGFTARRQTELFLIPIIHHQL</sequence>
<dbReference type="AlphaFoldDB" id="A0AAN9S145"/>
<keyword evidence="7" id="KW-1185">Reference proteome</keyword>
<comment type="caution">
    <text evidence="6">The sequence shown here is derived from an EMBL/GenBank/DDBJ whole genome shotgun (WGS) entry which is preliminary data.</text>
</comment>